<keyword evidence="4" id="KW-1185">Reference proteome</keyword>
<name>A0A9P1CNG6_9DINO</name>
<proteinExistence type="predicted"/>
<evidence type="ECO:0000313" key="2">
    <source>
        <dbReference type="EMBL" id="CAI3994815.1"/>
    </source>
</evidence>
<feature type="region of interest" description="Disordered" evidence="1">
    <location>
        <begin position="233"/>
        <end position="258"/>
    </location>
</feature>
<dbReference type="EMBL" id="CAMXCT020002001">
    <property type="protein sequence ID" value="CAL1148190.1"/>
    <property type="molecule type" value="Genomic_DNA"/>
</dbReference>
<gene>
    <name evidence="2" type="ORF">C1SCF055_LOCUS21434</name>
</gene>
<protein>
    <submittedName>
        <fullName evidence="2">Uncharacterized protein</fullName>
    </submittedName>
</protein>
<accession>A0A9P1CNG6</accession>
<evidence type="ECO:0000256" key="1">
    <source>
        <dbReference type="SAM" id="MobiDB-lite"/>
    </source>
</evidence>
<evidence type="ECO:0000313" key="4">
    <source>
        <dbReference type="Proteomes" id="UP001152797"/>
    </source>
</evidence>
<dbReference type="Proteomes" id="UP001152797">
    <property type="component" value="Unassembled WGS sequence"/>
</dbReference>
<evidence type="ECO:0000313" key="3">
    <source>
        <dbReference type="EMBL" id="CAL1148190.1"/>
    </source>
</evidence>
<dbReference type="EMBL" id="CAMXCT010002001">
    <property type="protein sequence ID" value="CAI3994815.1"/>
    <property type="molecule type" value="Genomic_DNA"/>
</dbReference>
<reference evidence="3" key="2">
    <citation type="submission" date="2024-04" db="EMBL/GenBank/DDBJ databases">
        <authorList>
            <person name="Chen Y."/>
            <person name="Shah S."/>
            <person name="Dougan E. K."/>
            <person name="Thang M."/>
            <person name="Chan C."/>
        </authorList>
    </citation>
    <scope>NUCLEOTIDE SEQUENCE [LARGE SCALE GENOMIC DNA]</scope>
</reference>
<feature type="compositionally biased region" description="Acidic residues" evidence="1">
    <location>
        <begin position="69"/>
        <end position="85"/>
    </location>
</feature>
<sequence>MKFAGLQWEAHGNIAPGWLVEKVQFVQNVPGGTSFLAGPPSGPSVRSSFQGDVHQDPFQGMSQMGNDPDAQELDDREEEAAENDMEEKSEHLTHMTCGISSGDGGSQVTCGVPMYRDKATGAPYIMPLYTEPTRPAKAAGTGTTGTTSTMVFSSPQAEAEAARAQMVEAASSARIRSDALDLLRGFLDAAPPPTAPNTPSGFFLKGPGAPSKVFYPIPSKTSPTGIEVVPDVGPLGEPTPEVPGLAPGANTPGVANGL</sequence>
<reference evidence="2" key="1">
    <citation type="submission" date="2022-10" db="EMBL/GenBank/DDBJ databases">
        <authorList>
            <person name="Chen Y."/>
            <person name="Dougan E. K."/>
            <person name="Chan C."/>
            <person name="Rhodes N."/>
            <person name="Thang M."/>
        </authorList>
    </citation>
    <scope>NUCLEOTIDE SEQUENCE</scope>
</reference>
<dbReference type="EMBL" id="CAMXCT030002001">
    <property type="protein sequence ID" value="CAL4782127.1"/>
    <property type="molecule type" value="Genomic_DNA"/>
</dbReference>
<dbReference type="OrthoDB" id="434991at2759"/>
<comment type="caution">
    <text evidence="2">The sequence shown here is derived from an EMBL/GenBank/DDBJ whole genome shotgun (WGS) entry which is preliminary data.</text>
</comment>
<feature type="region of interest" description="Disordered" evidence="1">
    <location>
        <begin position="34"/>
        <end position="91"/>
    </location>
</feature>
<organism evidence="2">
    <name type="scientific">Cladocopium goreaui</name>
    <dbReference type="NCBI Taxonomy" id="2562237"/>
    <lineage>
        <taxon>Eukaryota</taxon>
        <taxon>Sar</taxon>
        <taxon>Alveolata</taxon>
        <taxon>Dinophyceae</taxon>
        <taxon>Suessiales</taxon>
        <taxon>Symbiodiniaceae</taxon>
        <taxon>Cladocopium</taxon>
    </lineage>
</organism>
<dbReference type="AlphaFoldDB" id="A0A9P1CNG6"/>